<dbReference type="PANTHER" id="PTHR35391:SF5">
    <property type="entry name" value="DUF6590 DOMAIN-CONTAINING PROTEIN"/>
    <property type="match status" value="1"/>
</dbReference>
<organism evidence="3 4">
    <name type="scientific">Polyplosphaeria fusca</name>
    <dbReference type="NCBI Taxonomy" id="682080"/>
    <lineage>
        <taxon>Eukaryota</taxon>
        <taxon>Fungi</taxon>
        <taxon>Dikarya</taxon>
        <taxon>Ascomycota</taxon>
        <taxon>Pezizomycotina</taxon>
        <taxon>Dothideomycetes</taxon>
        <taxon>Pleosporomycetidae</taxon>
        <taxon>Pleosporales</taxon>
        <taxon>Tetraplosphaeriaceae</taxon>
        <taxon>Polyplosphaeria</taxon>
    </lineage>
</organism>
<feature type="compositionally biased region" description="Polar residues" evidence="1">
    <location>
        <begin position="119"/>
        <end position="138"/>
    </location>
</feature>
<keyword evidence="4" id="KW-1185">Reference proteome</keyword>
<dbReference type="Proteomes" id="UP000799444">
    <property type="component" value="Unassembled WGS sequence"/>
</dbReference>
<name>A0A9P4QWI8_9PLEO</name>
<dbReference type="EMBL" id="ML996174">
    <property type="protein sequence ID" value="KAF2732578.1"/>
    <property type="molecule type" value="Genomic_DNA"/>
</dbReference>
<gene>
    <name evidence="3" type="ORF">EJ04DRAFT_607477</name>
</gene>
<feature type="compositionally biased region" description="Low complexity" evidence="1">
    <location>
        <begin position="61"/>
        <end position="72"/>
    </location>
</feature>
<reference evidence="3" key="1">
    <citation type="journal article" date="2020" name="Stud. Mycol.">
        <title>101 Dothideomycetes genomes: a test case for predicting lifestyles and emergence of pathogens.</title>
        <authorList>
            <person name="Haridas S."/>
            <person name="Albert R."/>
            <person name="Binder M."/>
            <person name="Bloem J."/>
            <person name="Labutti K."/>
            <person name="Salamov A."/>
            <person name="Andreopoulos B."/>
            <person name="Baker S."/>
            <person name="Barry K."/>
            <person name="Bills G."/>
            <person name="Bluhm B."/>
            <person name="Cannon C."/>
            <person name="Castanera R."/>
            <person name="Culley D."/>
            <person name="Daum C."/>
            <person name="Ezra D."/>
            <person name="Gonzalez J."/>
            <person name="Henrissat B."/>
            <person name="Kuo A."/>
            <person name="Liang C."/>
            <person name="Lipzen A."/>
            <person name="Lutzoni F."/>
            <person name="Magnuson J."/>
            <person name="Mondo S."/>
            <person name="Nolan M."/>
            <person name="Ohm R."/>
            <person name="Pangilinan J."/>
            <person name="Park H.-J."/>
            <person name="Ramirez L."/>
            <person name="Alfaro M."/>
            <person name="Sun H."/>
            <person name="Tritt A."/>
            <person name="Yoshinaga Y."/>
            <person name="Zwiers L.-H."/>
            <person name="Turgeon B."/>
            <person name="Goodwin S."/>
            <person name="Spatafora J."/>
            <person name="Crous P."/>
            <person name="Grigoriev I."/>
        </authorList>
    </citation>
    <scope>NUCLEOTIDE SEQUENCE</scope>
    <source>
        <strain evidence="3">CBS 125425</strain>
    </source>
</reference>
<evidence type="ECO:0000256" key="1">
    <source>
        <dbReference type="SAM" id="MobiDB-lite"/>
    </source>
</evidence>
<evidence type="ECO:0000259" key="2">
    <source>
        <dbReference type="Pfam" id="PF20233"/>
    </source>
</evidence>
<evidence type="ECO:0000313" key="4">
    <source>
        <dbReference type="Proteomes" id="UP000799444"/>
    </source>
</evidence>
<feature type="compositionally biased region" description="Low complexity" evidence="1">
    <location>
        <begin position="79"/>
        <end position="118"/>
    </location>
</feature>
<accession>A0A9P4QWI8</accession>
<feature type="domain" description="DUF6590" evidence="2">
    <location>
        <begin position="264"/>
        <end position="353"/>
    </location>
</feature>
<dbReference type="PANTHER" id="PTHR35391">
    <property type="entry name" value="C2H2-TYPE DOMAIN-CONTAINING PROTEIN-RELATED"/>
    <property type="match status" value="1"/>
</dbReference>
<dbReference type="OrthoDB" id="3559580at2759"/>
<proteinExistence type="predicted"/>
<feature type="region of interest" description="Disordered" evidence="1">
    <location>
        <begin position="38"/>
        <end position="151"/>
    </location>
</feature>
<evidence type="ECO:0000313" key="3">
    <source>
        <dbReference type="EMBL" id="KAF2732578.1"/>
    </source>
</evidence>
<comment type="caution">
    <text evidence="3">The sequence shown here is derived from an EMBL/GenBank/DDBJ whole genome shotgun (WGS) entry which is preliminary data.</text>
</comment>
<dbReference type="Pfam" id="PF20233">
    <property type="entry name" value="DUF6590"/>
    <property type="match status" value="2"/>
</dbReference>
<sequence>MPSYSPWAWSEENKRHYCAYQNDDGSVIEYIWSGAASTPTTTTPAAVNDPSRPRTVGPEPSSLAGSSYGVSSTATHNNYYSPQSYSSPEPQSRPSATHGHSSYGGASYPSYGTGSSSARQPQQYPSTSQSLTQASTPLPQHLQDAVKGDKQRRVIKTGNDGYDAERLDPRYRRVTAYHYPYFFITGKVFKMLWVEPAGQVNPGKTRGSTHFSTISYGETAYSEIRRFVVIRNRGSFSQCMYVDLMLNAVPWRAAYAGTNGNLSPIQTYRRKGATKPGLNVQDHGVIFTGDRGDDPPDLLENEGITKQAIRVDSAAGEVLEAESRINYGKPYAVEHNVKVLEVGQVAPEHIHLLQIYFEDTMRFA</sequence>
<protein>
    <recommendedName>
        <fullName evidence="2">DUF6590 domain-containing protein</fullName>
    </recommendedName>
</protein>
<dbReference type="InterPro" id="IPR046497">
    <property type="entry name" value="DUF6590"/>
</dbReference>
<feature type="domain" description="DUF6590" evidence="2">
    <location>
        <begin position="182"/>
        <end position="241"/>
    </location>
</feature>
<dbReference type="AlphaFoldDB" id="A0A9P4QWI8"/>